<dbReference type="Proteomes" id="UP000471082">
    <property type="component" value="Unassembled WGS sequence"/>
</dbReference>
<feature type="compositionally biased region" description="Polar residues" evidence="1">
    <location>
        <begin position="161"/>
        <end position="173"/>
    </location>
</feature>
<dbReference type="EMBL" id="PUUL01000088">
    <property type="protein sequence ID" value="RXD52312.1"/>
    <property type="molecule type" value="Genomic_DNA"/>
</dbReference>
<evidence type="ECO:0000256" key="1">
    <source>
        <dbReference type="SAM" id="MobiDB-lite"/>
    </source>
</evidence>
<dbReference type="Proteomes" id="UP000289372">
    <property type="component" value="Unassembled WGS sequence"/>
</dbReference>
<comment type="caution">
    <text evidence="2">The sequence shown here is derived from an EMBL/GenBank/DDBJ whole genome shotgun (WGS) entry which is preliminary data.</text>
</comment>
<gene>
    <name evidence="3" type="ORF">DB769_15245</name>
    <name evidence="2" type="ORF">G3W61_11205</name>
</gene>
<organism evidence="2 5">
    <name type="scientific">Xanthomonas perforans</name>
    <dbReference type="NCBI Taxonomy" id="442694"/>
    <lineage>
        <taxon>Bacteria</taxon>
        <taxon>Pseudomonadati</taxon>
        <taxon>Pseudomonadota</taxon>
        <taxon>Gammaproteobacteria</taxon>
        <taxon>Lysobacterales</taxon>
        <taxon>Lysobacteraceae</taxon>
        <taxon>Xanthomonas</taxon>
    </lineage>
</organism>
<accession>A0A6P0G3G8</accession>
<evidence type="ECO:0000313" key="3">
    <source>
        <dbReference type="EMBL" id="RXD52312.1"/>
    </source>
</evidence>
<protein>
    <recommendedName>
        <fullName evidence="6">Helix-turn-helix domain-containing protein</fullName>
    </recommendedName>
</protein>
<evidence type="ECO:0000313" key="2">
    <source>
        <dbReference type="EMBL" id="NEL76816.1"/>
    </source>
</evidence>
<feature type="region of interest" description="Disordered" evidence="1">
    <location>
        <begin position="129"/>
        <end position="177"/>
    </location>
</feature>
<evidence type="ECO:0000313" key="4">
    <source>
        <dbReference type="Proteomes" id="UP000289372"/>
    </source>
</evidence>
<reference evidence="2 5" key="2">
    <citation type="submission" date="2019-11" db="EMBL/GenBank/DDBJ databases">
        <title>Genome-resolved metagenomics to study the prevalence of co-infection and intraspecific heterogeneity among plant pathogen metapopulations.</title>
        <authorList>
            <person name="Newberry E."/>
            <person name="Bhandari R."/>
            <person name="Kemble J."/>
            <person name="Sikora E."/>
            <person name="Potnis N."/>
        </authorList>
    </citation>
    <scope>NUCLEOTIDE SEQUENCE [LARGE SCALE GENOMIC DNA]</scope>
    <source>
        <strain evidence="2">Xp_Tom_Tuscaloosa_18b</strain>
    </source>
</reference>
<feature type="compositionally biased region" description="Basic and acidic residues" evidence="1">
    <location>
        <begin position="105"/>
        <end position="117"/>
    </location>
</feature>
<proteinExistence type="predicted"/>
<dbReference type="EMBL" id="JAAGYU010000044">
    <property type="protein sequence ID" value="NEL76816.1"/>
    <property type="molecule type" value="Genomic_DNA"/>
</dbReference>
<evidence type="ECO:0008006" key="6">
    <source>
        <dbReference type="Google" id="ProtNLM"/>
    </source>
</evidence>
<dbReference type="SUPFAM" id="SSF46785">
    <property type="entry name" value="Winged helix' DNA-binding domain"/>
    <property type="match status" value="1"/>
</dbReference>
<reference evidence="3 4" key="1">
    <citation type="submission" date="2018-02" db="EMBL/GenBank/DDBJ databases">
        <title>Characterization of Xanthomonas diversity in transplant houses and field plants.</title>
        <authorList>
            <person name="Abrahamian P."/>
            <person name="Timilsina S."/>
            <person name="Minsavage G.V."/>
            <person name="Goss E.M."/>
            <person name="Jones J.B."/>
            <person name="Vallad G.E."/>
        </authorList>
    </citation>
    <scope>NUCLEOTIDE SEQUENCE [LARGE SCALE GENOMIC DNA]</scope>
    <source>
        <strain evidence="3 4">GEV2132</strain>
    </source>
</reference>
<evidence type="ECO:0000313" key="5">
    <source>
        <dbReference type="Proteomes" id="UP000471082"/>
    </source>
</evidence>
<dbReference type="Pfam" id="PF13730">
    <property type="entry name" value="HTH_36"/>
    <property type="match status" value="1"/>
</dbReference>
<sequence length="308" mass="33199">MSVEAITWALKQPLDKSSAKFVLVVLANCAGGDNWEAYPSVAYLAEATGQDRKTVLTNMARLVSAGLIRDTGHRRGTTSQVIVYRLNPPSADAQHSGSSAPSPAVEHENEQSQKRDRYSVEHFDFEEARNWDSSEGQTVPFFPGNSPVFPPKQSQKRDTEPSYNHQGTNTPHTTGADAARGVCGTDAGFIAAALNRASLSLNRPWLRTTSQHPELIAASGEGVTAEHLLELSDVYPDKSAGYLIAAARRQRATGANTITSGASAHAIPRESAAERTQRFAREAIQRHAADHAGADFTHVDRHGVDAHG</sequence>
<name>A0A6P0G3G8_XANPE</name>
<feature type="region of interest" description="Disordered" evidence="1">
    <location>
        <begin position="89"/>
        <end position="117"/>
    </location>
</feature>
<dbReference type="InterPro" id="IPR036390">
    <property type="entry name" value="WH_DNA-bd_sf"/>
</dbReference>
<dbReference type="AlphaFoldDB" id="A0A6P0G3G8"/>
<dbReference type="RefSeq" id="WP_080952936.1">
    <property type="nucleotide sequence ID" value="NZ_CP116309.1"/>
</dbReference>